<keyword evidence="2" id="KW-1185">Reference proteome</keyword>
<evidence type="ECO:0000313" key="2">
    <source>
        <dbReference type="Proteomes" id="UP001054252"/>
    </source>
</evidence>
<dbReference type="Proteomes" id="UP001054252">
    <property type="component" value="Unassembled WGS sequence"/>
</dbReference>
<sequence>MVTDITGMSLNHHDCFTYFLCISKDLYHSLFYG</sequence>
<reference evidence="1 2" key="1">
    <citation type="journal article" date="2021" name="Commun. Biol.">
        <title>The genome of Shorea leprosula (Dipterocarpaceae) highlights the ecological relevance of drought in aseasonal tropical rainforests.</title>
        <authorList>
            <person name="Ng K.K.S."/>
            <person name="Kobayashi M.J."/>
            <person name="Fawcett J.A."/>
            <person name="Hatakeyama M."/>
            <person name="Paape T."/>
            <person name="Ng C.H."/>
            <person name="Ang C.C."/>
            <person name="Tnah L.H."/>
            <person name="Lee C.T."/>
            <person name="Nishiyama T."/>
            <person name="Sese J."/>
            <person name="O'Brien M.J."/>
            <person name="Copetti D."/>
            <person name="Mohd Noor M.I."/>
            <person name="Ong R.C."/>
            <person name="Putra M."/>
            <person name="Sireger I.Z."/>
            <person name="Indrioko S."/>
            <person name="Kosugi Y."/>
            <person name="Izuno A."/>
            <person name="Isagi Y."/>
            <person name="Lee S.L."/>
            <person name="Shimizu K.K."/>
        </authorList>
    </citation>
    <scope>NUCLEOTIDE SEQUENCE [LARGE SCALE GENOMIC DNA]</scope>
    <source>
        <strain evidence="1">214</strain>
    </source>
</reference>
<comment type="caution">
    <text evidence="1">The sequence shown here is derived from an EMBL/GenBank/DDBJ whole genome shotgun (WGS) entry which is preliminary data.</text>
</comment>
<proteinExistence type="predicted"/>
<accession>A0AAV5I8I2</accession>
<evidence type="ECO:0000313" key="1">
    <source>
        <dbReference type="EMBL" id="GKU94501.1"/>
    </source>
</evidence>
<dbReference type="EMBL" id="BPVZ01000008">
    <property type="protein sequence ID" value="GKU94501.1"/>
    <property type="molecule type" value="Genomic_DNA"/>
</dbReference>
<protein>
    <submittedName>
        <fullName evidence="1">Uncharacterized protein</fullName>
    </submittedName>
</protein>
<organism evidence="1 2">
    <name type="scientific">Rubroshorea leprosula</name>
    <dbReference type="NCBI Taxonomy" id="152421"/>
    <lineage>
        <taxon>Eukaryota</taxon>
        <taxon>Viridiplantae</taxon>
        <taxon>Streptophyta</taxon>
        <taxon>Embryophyta</taxon>
        <taxon>Tracheophyta</taxon>
        <taxon>Spermatophyta</taxon>
        <taxon>Magnoliopsida</taxon>
        <taxon>eudicotyledons</taxon>
        <taxon>Gunneridae</taxon>
        <taxon>Pentapetalae</taxon>
        <taxon>rosids</taxon>
        <taxon>malvids</taxon>
        <taxon>Malvales</taxon>
        <taxon>Dipterocarpaceae</taxon>
        <taxon>Rubroshorea</taxon>
    </lineage>
</organism>
<gene>
    <name evidence="1" type="ORF">SLEP1_g7993</name>
</gene>
<name>A0AAV5I8I2_9ROSI</name>
<dbReference type="AlphaFoldDB" id="A0AAV5I8I2"/>